<name>M7P444_9GAMM</name>
<keyword evidence="3" id="KW-1185">Reference proteome</keyword>
<evidence type="ECO:0000313" key="3">
    <source>
        <dbReference type="Proteomes" id="UP000012019"/>
    </source>
</evidence>
<dbReference type="PANTHER" id="PTHR37166">
    <property type="entry name" value="PROTEIN FLAG"/>
    <property type="match status" value="1"/>
</dbReference>
<dbReference type="SUPFAM" id="SSF160214">
    <property type="entry name" value="FlaG-like"/>
    <property type="match status" value="1"/>
</dbReference>
<dbReference type="STRING" id="1286106.MPL1_00362"/>
<dbReference type="PATRIC" id="fig|1286106.3.peg.71"/>
<gene>
    <name evidence="2" type="ORF">MPL1_00362</name>
</gene>
<proteinExistence type="predicted"/>
<dbReference type="InterPro" id="IPR005186">
    <property type="entry name" value="FlaG"/>
</dbReference>
<accession>M7P444</accession>
<keyword evidence="2" id="KW-0969">Cilium</keyword>
<keyword evidence="2" id="KW-0966">Cell projection</keyword>
<dbReference type="InterPro" id="IPR035924">
    <property type="entry name" value="FlaG-like_sf"/>
</dbReference>
<evidence type="ECO:0000313" key="2">
    <source>
        <dbReference type="EMBL" id="EMR14287.1"/>
    </source>
</evidence>
<dbReference type="AlphaFoldDB" id="M7P444"/>
<feature type="region of interest" description="Disordered" evidence="1">
    <location>
        <begin position="32"/>
        <end position="51"/>
    </location>
</feature>
<keyword evidence="2" id="KW-0282">Flagellum</keyword>
<dbReference type="Pfam" id="PF03646">
    <property type="entry name" value="FlaG"/>
    <property type="match status" value="1"/>
</dbReference>
<dbReference type="eggNOG" id="COG1334">
    <property type="taxonomic scope" value="Bacteria"/>
</dbReference>
<comment type="caution">
    <text evidence="2">The sequence shown here is derived from an EMBL/GenBank/DDBJ whole genome shotgun (WGS) entry which is preliminary data.</text>
</comment>
<protein>
    <submittedName>
        <fullName evidence="2">Flagellin protein FlaG</fullName>
    </submittedName>
</protein>
<dbReference type="Proteomes" id="UP000012019">
    <property type="component" value="Unassembled WGS sequence"/>
</dbReference>
<sequence length="126" mass="13792">MDMENINNISPPARAAAGDFVLKTPVNPVVEEASKSVSTQESKPETARVSPEELSAAVASINDFAQNLQRSLQFSIDEGSGRNVVTVLDKQTEEIIRQFPAEEVLAFARRIVEQQDDTINLFSSEA</sequence>
<evidence type="ECO:0000256" key="1">
    <source>
        <dbReference type="SAM" id="MobiDB-lite"/>
    </source>
</evidence>
<organism evidence="2 3">
    <name type="scientific">Methylophaga lonarensis MPL</name>
    <dbReference type="NCBI Taxonomy" id="1286106"/>
    <lineage>
        <taxon>Bacteria</taxon>
        <taxon>Pseudomonadati</taxon>
        <taxon>Pseudomonadota</taxon>
        <taxon>Gammaproteobacteria</taxon>
        <taxon>Thiotrichales</taxon>
        <taxon>Piscirickettsiaceae</taxon>
        <taxon>Methylophaga</taxon>
    </lineage>
</organism>
<dbReference type="Gene3D" id="3.30.160.170">
    <property type="entry name" value="FlaG-like"/>
    <property type="match status" value="1"/>
</dbReference>
<dbReference type="EMBL" id="APHR01000002">
    <property type="protein sequence ID" value="EMR14287.1"/>
    <property type="molecule type" value="Genomic_DNA"/>
</dbReference>
<dbReference type="PANTHER" id="PTHR37166:SF1">
    <property type="entry name" value="PROTEIN FLAG"/>
    <property type="match status" value="1"/>
</dbReference>
<reference evidence="2 3" key="1">
    <citation type="journal article" date="2013" name="Genome Announc.">
        <title>Draft Genome Sequence of Methylophaga lonarensis MPLT, a Haloalkaliphilic (Non-Methane-Utilizing) Methylotroph.</title>
        <authorList>
            <person name="Shetty S.A."/>
            <person name="Marathe N.P."/>
            <person name="Munot H."/>
            <person name="Antony C.P."/>
            <person name="Dhotre D.P."/>
            <person name="Murrell J.C."/>
            <person name="Shouche Y.S."/>
        </authorList>
    </citation>
    <scope>NUCLEOTIDE SEQUENCE [LARGE SCALE GENOMIC DNA]</scope>
    <source>
        <strain evidence="2 3">MPL</strain>
    </source>
</reference>